<organism evidence="2 3">
    <name type="scientific">Lentinula raphanica</name>
    <dbReference type="NCBI Taxonomy" id="153919"/>
    <lineage>
        <taxon>Eukaryota</taxon>
        <taxon>Fungi</taxon>
        <taxon>Dikarya</taxon>
        <taxon>Basidiomycota</taxon>
        <taxon>Agaricomycotina</taxon>
        <taxon>Agaricomycetes</taxon>
        <taxon>Agaricomycetidae</taxon>
        <taxon>Agaricales</taxon>
        <taxon>Marasmiineae</taxon>
        <taxon>Omphalotaceae</taxon>
        <taxon>Lentinula</taxon>
    </lineage>
</organism>
<evidence type="ECO:0000313" key="3">
    <source>
        <dbReference type="Proteomes" id="UP001163846"/>
    </source>
</evidence>
<dbReference type="EMBL" id="MU806172">
    <property type="protein sequence ID" value="KAJ3838629.1"/>
    <property type="molecule type" value="Genomic_DNA"/>
</dbReference>
<proteinExistence type="predicted"/>
<gene>
    <name evidence="2" type="ORF">F5878DRAFT_619046</name>
</gene>
<evidence type="ECO:0000313" key="2">
    <source>
        <dbReference type="EMBL" id="KAJ3838629.1"/>
    </source>
</evidence>
<sequence>MLRSMARTIWLSCSILSTAYLCSQWLIKVSRSNRALAVDRNQPESAIMNEKPEEEERKGLLPMNVSFLILRELSPLDRY</sequence>
<accession>A0AA38P966</accession>
<feature type="signal peptide" evidence="1">
    <location>
        <begin position="1"/>
        <end position="19"/>
    </location>
</feature>
<feature type="chain" id="PRO_5041368961" evidence="1">
    <location>
        <begin position="20"/>
        <end position="79"/>
    </location>
</feature>
<comment type="caution">
    <text evidence="2">The sequence shown here is derived from an EMBL/GenBank/DDBJ whole genome shotgun (WGS) entry which is preliminary data.</text>
</comment>
<evidence type="ECO:0000256" key="1">
    <source>
        <dbReference type="SAM" id="SignalP"/>
    </source>
</evidence>
<keyword evidence="3" id="KW-1185">Reference proteome</keyword>
<protein>
    <submittedName>
        <fullName evidence="2">Uncharacterized protein</fullName>
    </submittedName>
</protein>
<dbReference type="Proteomes" id="UP001163846">
    <property type="component" value="Unassembled WGS sequence"/>
</dbReference>
<keyword evidence="1" id="KW-0732">Signal</keyword>
<dbReference type="AlphaFoldDB" id="A0AA38P966"/>
<reference evidence="2" key="1">
    <citation type="submission" date="2022-08" db="EMBL/GenBank/DDBJ databases">
        <authorList>
            <consortium name="DOE Joint Genome Institute"/>
            <person name="Min B."/>
            <person name="Riley R."/>
            <person name="Sierra-Patev S."/>
            <person name="Naranjo-Ortiz M."/>
            <person name="Looney B."/>
            <person name="Konkel Z."/>
            <person name="Slot J.C."/>
            <person name="Sakamoto Y."/>
            <person name="Steenwyk J.L."/>
            <person name="Rokas A."/>
            <person name="Carro J."/>
            <person name="Camarero S."/>
            <person name="Ferreira P."/>
            <person name="Molpeceres G."/>
            <person name="Ruiz-Duenas F.J."/>
            <person name="Serrano A."/>
            <person name="Henrissat B."/>
            <person name="Drula E."/>
            <person name="Hughes K.W."/>
            <person name="Mata J.L."/>
            <person name="Ishikawa N.K."/>
            <person name="Vargas-Isla R."/>
            <person name="Ushijima S."/>
            <person name="Smith C.A."/>
            <person name="Ahrendt S."/>
            <person name="Andreopoulos W."/>
            <person name="He G."/>
            <person name="Labutti K."/>
            <person name="Lipzen A."/>
            <person name="Ng V."/>
            <person name="Sandor L."/>
            <person name="Barry K."/>
            <person name="Martinez A.T."/>
            <person name="Xiao Y."/>
            <person name="Gibbons J.G."/>
            <person name="Terashima K."/>
            <person name="Hibbett D.S."/>
            <person name="Grigoriev I.V."/>
        </authorList>
    </citation>
    <scope>NUCLEOTIDE SEQUENCE</scope>
    <source>
        <strain evidence="2">TFB9207</strain>
    </source>
</reference>
<name>A0AA38P966_9AGAR</name>